<name>A0A453MQ98_AEGTS</name>
<reference evidence="15" key="5">
    <citation type="journal article" date="2021" name="G3 (Bethesda)">
        <title>Aegilops tauschii genome assembly Aet v5.0 features greater sequence contiguity and improved annotation.</title>
        <authorList>
            <person name="Wang L."/>
            <person name="Zhu T."/>
            <person name="Rodriguez J.C."/>
            <person name="Deal K.R."/>
            <person name="Dubcovsky J."/>
            <person name="McGuire P.E."/>
            <person name="Lux T."/>
            <person name="Spannagl M."/>
            <person name="Mayer K.F.X."/>
            <person name="Baldrich P."/>
            <person name="Meyers B.C."/>
            <person name="Huo N."/>
            <person name="Gu Y.Q."/>
            <person name="Zhou H."/>
            <person name="Devos K.M."/>
            <person name="Bennetzen J.L."/>
            <person name="Unver T."/>
            <person name="Budak H."/>
            <person name="Gulick P.J."/>
            <person name="Galiba G."/>
            <person name="Kalapos B."/>
            <person name="Nelson D.R."/>
            <person name="Li P."/>
            <person name="You F.M."/>
            <person name="Luo M.C."/>
            <person name="Dvorak J."/>
        </authorList>
    </citation>
    <scope>NUCLEOTIDE SEQUENCE [LARGE SCALE GENOMIC DNA]</scope>
    <source>
        <strain evidence="15">cv. AL8/78</strain>
    </source>
</reference>
<evidence type="ECO:0000256" key="7">
    <source>
        <dbReference type="ARBA" id="ARBA00022729"/>
    </source>
</evidence>
<evidence type="ECO:0000313" key="16">
    <source>
        <dbReference type="Proteomes" id="UP000015105"/>
    </source>
</evidence>
<organism evidence="15 16">
    <name type="scientific">Aegilops tauschii subsp. strangulata</name>
    <name type="common">Goatgrass</name>
    <dbReference type="NCBI Taxonomy" id="200361"/>
    <lineage>
        <taxon>Eukaryota</taxon>
        <taxon>Viridiplantae</taxon>
        <taxon>Streptophyta</taxon>
        <taxon>Embryophyta</taxon>
        <taxon>Tracheophyta</taxon>
        <taxon>Spermatophyta</taxon>
        <taxon>Magnoliopsida</taxon>
        <taxon>Liliopsida</taxon>
        <taxon>Poales</taxon>
        <taxon>Poaceae</taxon>
        <taxon>BOP clade</taxon>
        <taxon>Pooideae</taxon>
        <taxon>Triticodae</taxon>
        <taxon>Triticeae</taxon>
        <taxon>Triticinae</taxon>
        <taxon>Aegilops</taxon>
    </lineage>
</organism>
<accession>A0A453MQ98</accession>
<dbReference type="GO" id="GO:0009742">
    <property type="term" value="P:brassinosteroid mediated signaling pathway"/>
    <property type="evidence" value="ECO:0007669"/>
    <property type="project" value="UniProtKB-KW"/>
</dbReference>
<dbReference type="FunFam" id="3.80.10.10:FF:000111">
    <property type="entry name" value="LRR receptor-like serine/threonine-protein kinase ERECTA"/>
    <property type="match status" value="1"/>
</dbReference>
<proteinExistence type="inferred from homology"/>
<evidence type="ECO:0000259" key="14">
    <source>
        <dbReference type="Pfam" id="PF08263"/>
    </source>
</evidence>
<keyword evidence="6 12" id="KW-0812">Transmembrane</keyword>
<dbReference type="PRINTS" id="PR00019">
    <property type="entry name" value="LEURICHRPT"/>
</dbReference>
<keyword evidence="3" id="KW-1003">Cell membrane</keyword>
<comment type="similarity">
    <text evidence="2">Belongs to the RLP family.</text>
</comment>
<evidence type="ECO:0000256" key="11">
    <source>
        <dbReference type="ARBA" id="ARBA00023180"/>
    </source>
</evidence>
<feature type="signal peptide" evidence="13">
    <location>
        <begin position="1"/>
        <end position="20"/>
    </location>
</feature>
<evidence type="ECO:0000256" key="13">
    <source>
        <dbReference type="SAM" id="SignalP"/>
    </source>
</evidence>
<dbReference type="FunFam" id="3.80.10.10:FF:000095">
    <property type="entry name" value="LRR receptor-like serine/threonine-protein kinase GSO1"/>
    <property type="match status" value="1"/>
</dbReference>
<dbReference type="EnsemblPlants" id="AET6Gv20028900.1">
    <property type="protein sequence ID" value="AET6Gv20028900.1"/>
    <property type="gene ID" value="AET6Gv20028900"/>
</dbReference>
<dbReference type="Gramene" id="AET6Gv20028900.1">
    <property type="protein sequence ID" value="AET6Gv20028900.1"/>
    <property type="gene ID" value="AET6Gv20028900"/>
</dbReference>
<feature type="transmembrane region" description="Helical" evidence="12">
    <location>
        <begin position="840"/>
        <end position="863"/>
    </location>
</feature>
<keyword evidence="16" id="KW-1185">Reference proteome</keyword>
<dbReference type="PROSITE" id="PS51450">
    <property type="entry name" value="LRR"/>
    <property type="match status" value="2"/>
</dbReference>
<dbReference type="Gene3D" id="3.80.10.10">
    <property type="entry name" value="Ribonuclease Inhibitor"/>
    <property type="match status" value="5"/>
</dbReference>
<dbReference type="Pfam" id="PF00560">
    <property type="entry name" value="LRR_1"/>
    <property type="match status" value="5"/>
</dbReference>
<evidence type="ECO:0000256" key="6">
    <source>
        <dbReference type="ARBA" id="ARBA00022692"/>
    </source>
</evidence>
<dbReference type="InterPro" id="IPR003591">
    <property type="entry name" value="Leu-rich_rpt_typical-subtyp"/>
</dbReference>
<keyword evidence="8" id="KW-0677">Repeat</keyword>
<reference evidence="15" key="4">
    <citation type="submission" date="2019-03" db="UniProtKB">
        <authorList>
            <consortium name="EnsemblPlants"/>
        </authorList>
    </citation>
    <scope>IDENTIFICATION</scope>
</reference>
<reference evidence="15" key="3">
    <citation type="journal article" date="2017" name="Nature">
        <title>Genome sequence of the progenitor of the wheat D genome Aegilops tauschii.</title>
        <authorList>
            <person name="Luo M.C."/>
            <person name="Gu Y.Q."/>
            <person name="Puiu D."/>
            <person name="Wang H."/>
            <person name="Twardziok S.O."/>
            <person name="Deal K.R."/>
            <person name="Huo N."/>
            <person name="Zhu T."/>
            <person name="Wang L."/>
            <person name="Wang Y."/>
            <person name="McGuire P.E."/>
            <person name="Liu S."/>
            <person name="Long H."/>
            <person name="Ramasamy R.K."/>
            <person name="Rodriguez J.C."/>
            <person name="Van S.L."/>
            <person name="Yuan L."/>
            <person name="Wang Z."/>
            <person name="Xia Z."/>
            <person name="Xiao L."/>
            <person name="Anderson O.D."/>
            <person name="Ouyang S."/>
            <person name="Liang Y."/>
            <person name="Zimin A.V."/>
            <person name="Pertea G."/>
            <person name="Qi P."/>
            <person name="Bennetzen J.L."/>
            <person name="Dai X."/>
            <person name="Dawson M.W."/>
            <person name="Muller H.G."/>
            <person name="Kugler K."/>
            <person name="Rivarola-Duarte L."/>
            <person name="Spannagl M."/>
            <person name="Mayer K.F.X."/>
            <person name="Lu F.H."/>
            <person name="Bevan M.W."/>
            <person name="Leroy P."/>
            <person name="Li P."/>
            <person name="You F.M."/>
            <person name="Sun Q."/>
            <person name="Liu Z."/>
            <person name="Lyons E."/>
            <person name="Wicker T."/>
            <person name="Salzberg S.L."/>
            <person name="Devos K.M."/>
            <person name="Dvorak J."/>
        </authorList>
    </citation>
    <scope>NUCLEOTIDE SEQUENCE [LARGE SCALE GENOMIC DNA]</scope>
    <source>
        <strain evidence="15">cv. AL8/78</strain>
    </source>
</reference>
<evidence type="ECO:0000313" key="15">
    <source>
        <dbReference type="EnsemblPlants" id="AET6Gv20028900.1"/>
    </source>
</evidence>
<dbReference type="InterPro" id="IPR001611">
    <property type="entry name" value="Leu-rich_rpt"/>
</dbReference>
<protein>
    <recommendedName>
        <fullName evidence="14">Leucine-rich repeat-containing N-terminal plant-type domain-containing protein</fullName>
    </recommendedName>
</protein>
<keyword evidence="5" id="KW-1070">Brassinosteroid signaling pathway</keyword>
<keyword evidence="10 12" id="KW-0472">Membrane</keyword>
<dbReference type="PANTHER" id="PTHR48063">
    <property type="entry name" value="LRR RECEPTOR-LIKE KINASE"/>
    <property type="match status" value="1"/>
</dbReference>
<evidence type="ECO:0000256" key="1">
    <source>
        <dbReference type="ARBA" id="ARBA00004251"/>
    </source>
</evidence>
<evidence type="ECO:0000256" key="5">
    <source>
        <dbReference type="ARBA" id="ARBA00022626"/>
    </source>
</evidence>
<dbReference type="SUPFAM" id="SSF52058">
    <property type="entry name" value="L domain-like"/>
    <property type="match status" value="2"/>
</dbReference>
<dbReference type="AlphaFoldDB" id="A0A453MQ98"/>
<dbReference type="FunFam" id="3.80.10.10:FF:000649">
    <property type="entry name" value="Leucine Rich Repeat family protein"/>
    <property type="match status" value="1"/>
</dbReference>
<keyword evidence="11" id="KW-0325">Glycoprotein</keyword>
<comment type="subcellular location">
    <subcellularLocation>
        <location evidence="1">Cell membrane</location>
        <topology evidence="1">Single-pass type I membrane protein</topology>
    </subcellularLocation>
</comment>
<keyword evidence="7 13" id="KW-0732">Signal</keyword>
<dbReference type="InterPro" id="IPR032675">
    <property type="entry name" value="LRR_dom_sf"/>
</dbReference>
<dbReference type="SMART" id="SM00369">
    <property type="entry name" value="LRR_TYP"/>
    <property type="match status" value="5"/>
</dbReference>
<reference evidence="16" key="1">
    <citation type="journal article" date="2014" name="Science">
        <title>Ancient hybridizations among the ancestral genomes of bread wheat.</title>
        <authorList>
            <consortium name="International Wheat Genome Sequencing Consortium,"/>
            <person name="Marcussen T."/>
            <person name="Sandve S.R."/>
            <person name="Heier L."/>
            <person name="Spannagl M."/>
            <person name="Pfeifer M."/>
            <person name="Jakobsen K.S."/>
            <person name="Wulff B.B."/>
            <person name="Steuernagel B."/>
            <person name="Mayer K.F."/>
            <person name="Olsen O.A."/>
        </authorList>
    </citation>
    <scope>NUCLEOTIDE SEQUENCE [LARGE SCALE GENOMIC DNA]</scope>
    <source>
        <strain evidence="16">cv. AL8/78</strain>
    </source>
</reference>
<evidence type="ECO:0000256" key="8">
    <source>
        <dbReference type="ARBA" id="ARBA00022737"/>
    </source>
</evidence>
<evidence type="ECO:0000256" key="3">
    <source>
        <dbReference type="ARBA" id="ARBA00022475"/>
    </source>
</evidence>
<dbReference type="Proteomes" id="UP000015105">
    <property type="component" value="Chromosome 6D"/>
</dbReference>
<feature type="chain" id="PRO_5019523091" description="Leucine-rich repeat-containing N-terminal plant-type domain-containing protein" evidence="13">
    <location>
        <begin position="21"/>
        <end position="900"/>
    </location>
</feature>
<dbReference type="PANTHER" id="PTHR48063:SF95">
    <property type="entry name" value="OS11G0564900 PROTEIN"/>
    <property type="match status" value="1"/>
</dbReference>
<evidence type="ECO:0000256" key="9">
    <source>
        <dbReference type="ARBA" id="ARBA00022989"/>
    </source>
</evidence>
<dbReference type="Pfam" id="PF13855">
    <property type="entry name" value="LRR_8"/>
    <property type="match status" value="3"/>
</dbReference>
<reference evidence="16" key="2">
    <citation type="journal article" date="2017" name="Nat. Plants">
        <title>The Aegilops tauschii genome reveals multiple impacts of transposons.</title>
        <authorList>
            <person name="Zhao G."/>
            <person name="Zou C."/>
            <person name="Li K."/>
            <person name="Wang K."/>
            <person name="Li T."/>
            <person name="Gao L."/>
            <person name="Zhang X."/>
            <person name="Wang H."/>
            <person name="Yang Z."/>
            <person name="Liu X."/>
            <person name="Jiang W."/>
            <person name="Mao L."/>
            <person name="Kong X."/>
            <person name="Jiao Y."/>
            <person name="Jia J."/>
        </authorList>
    </citation>
    <scope>NUCLEOTIDE SEQUENCE [LARGE SCALE GENOMIC DNA]</scope>
    <source>
        <strain evidence="16">cv. AL8/78</strain>
    </source>
</reference>
<sequence length="900" mass="99503">MDHSPAKFVLLLMAAAATWSSVFPVADAQSAHAIAAGCIPRERDALLAFKQGINDTEDDLVSWQEGNQDCCRWKGITCDNATGHVVELDLGIWTSFLADQISPSLLSLERLESLNLQYAGLCDDAHRLPEFLGSFKNLTHLALFGMLCHGEAPPHLGNLSKLEHLVLSAPALGQGRNLKDISWLTRLPLLSYLDLSYLDLSSVVDWPLVVSMIPSLEYLGLSNCSLPSAARSLPHLNTTNLKHLDLSRNYFGHPVASCWFWNITSLEYLDLSNTTLYGPFPGALGHMTSLQWLDLSNMGNSPTMTVELGNLCDLGTLRLDRSLSSGNITDFLEKLPKCSSNRLQELTLKSNNMVGKLINSMGQLNNLTMLDLSHNNITGTIPLAWLGNCTRLWYLSLSNNLLTGHIPHGFESCAALLTLDISENHLSGAIPQGLGNCTSLGQLYLSSNHLTGHVPSKIGMLGHLSDLDLSNNNLDGMITEEHLLGLKNLEHMDSSHNSFSGPLPLHFGSRWLAELSLSYSYFSGPISKYICQLEFLLVLELSYNFLEGELPHCSRKSSLVYLLLSNNNFSGKFPSSVRNYSRLAFLDLSRNNFYGTLPSWIGELVNLKYLQLSHNLLHGDIPPNVTNLYCLRHLNLARNSISGVIPSSLSKLTAMTQANSTKHGSDKSCTSNNYGAMKKEIWLVVMKRQELKYGTGFFDVLSIDLSLNKLVGRIPDELTSLNGLLNLNLSWNHLSGQIPAEIGAMKSIESLDLSRNNLYDEIPTSLSNLTYLSSLDLSYNNLTGRIPLGNQLDTIYSENPSIYAGNIGLCGPPLERNCSGNNGLEHMNQQTSEKVYEPLLSLYFGLGSGFVAGLWVVFCSLLFNKTWRVSYFRLFDKLYDNAYVFVVVTWGMINDKETTS</sequence>
<feature type="domain" description="Leucine-rich repeat-containing N-terminal plant-type" evidence="14">
    <location>
        <begin position="41"/>
        <end position="79"/>
    </location>
</feature>
<dbReference type="InterPro" id="IPR046956">
    <property type="entry name" value="RLP23-like"/>
</dbReference>
<dbReference type="InterPro" id="IPR013210">
    <property type="entry name" value="LRR_N_plant-typ"/>
</dbReference>
<keyword evidence="4" id="KW-0433">Leucine-rich repeat</keyword>
<dbReference type="GO" id="GO:0005886">
    <property type="term" value="C:plasma membrane"/>
    <property type="evidence" value="ECO:0007669"/>
    <property type="project" value="UniProtKB-SubCell"/>
</dbReference>
<dbReference type="FunFam" id="3.80.10.10:FF:000299">
    <property type="entry name" value="Piriformospora indica-insensitive protein 2"/>
    <property type="match status" value="1"/>
</dbReference>
<dbReference type="SUPFAM" id="SSF52047">
    <property type="entry name" value="RNI-like"/>
    <property type="match status" value="1"/>
</dbReference>
<evidence type="ECO:0000256" key="10">
    <source>
        <dbReference type="ARBA" id="ARBA00023136"/>
    </source>
</evidence>
<dbReference type="Pfam" id="PF08263">
    <property type="entry name" value="LRRNT_2"/>
    <property type="match status" value="1"/>
</dbReference>
<evidence type="ECO:0000256" key="2">
    <source>
        <dbReference type="ARBA" id="ARBA00009592"/>
    </source>
</evidence>
<dbReference type="STRING" id="200361.A0A453MQ98"/>
<evidence type="ECO:0000256" key="12">
    <source>
        <dbReference type="SAM" id="Phobius"/>
    </source>
</evidence>
<evidence type="ECO:0000256" key="4">
    <source>
        <dbReference type="ARBA" id="ARBA00022614"/>
    </source>
</evidence>
<keyword evidence="9 12" id="KW-1133">Transmembrane helix</keyword>